<sequence>MSSLKPGAGYISVALTICGLPNTACNAQSFRSFLDRHDEISLRITHASNRKQDRDWTAEVCEEYISKLQKLYDEGFLNTPEQVWNLDETAFDTTNLFDRVVGRKGMKQIPSEYNGTAKECVTVLPCGNAAGLQLKLLALYSGKLHLKSRMEDTFNMCYHAVNESGYMDQLIFANYIKEVVFPEITAVLNVIFVDGHFSHVNNLLLVRYCREFFQETGRRVVIFCFPSGQTSRLQPFDVAAFGGIKYRWNKYLRDRRVKTGGPVTKDTLLSHLVMLWFRTDGFPQEFAFNAGTNLKSGFAQCGLFPFNPDMIRKTVKPYTDPSIFQRGIRQVQSEINHDKLVEVLRAEYGITDADGLQEVKTCVEDVLKGLTTGMVLAGAMAKTLMAEAPKKKRLGKNTMLRLKAGALITSDEMMAEIEAESARKKAVQAAAKAAKSSRAPKRKAPEPEPVLEPPGKKASKATTQKPRRNVETVQLSGKLACDLFQQDKALLTGVAIGIRLVTARKEFYLQSWDPSPDKEYKAVIRNPEVSVKRYIPAPDFMIKSTEELQRRSVKYAVERTVMKTTDISKGVQSTVISYIHIEALPKVILIGFVASEDFCGKLGRNPFNFQHYEISQLSVEVDGTSYPTKPYVRFSKAPLFGSLRWVIEHFGSTTRT</sequence>
<dbReference type="PANTHER" id="PTHR19303">
    <property type="entry name" value="TRANSPOSON"/>
    <property type="match status" value="1"/>
</dbReference>
<evidence type="ECO:0000259" key="2">
    <source>
        <dbReference type="Pfam" id="PF03184"/>
    </source>
</evidence>
<evidence type="ECO:0000256" key="1">
    <source>
        <dbReference type="SAM" id="MobiDB-lite"/>
    </source>
</evidence>
<gene>
    <name evidence="3" type="primary">RvY_12328-1</name>
    <name evidence="3" type="synonym">RvY_12328.1</name>
    <name evidence="3" type="ORF">RvY_12328</name>
</gene>
<dbReference type="GO" id="GO:0003677">
    <property type="term" value="F:DNA binding"/>
    <property type="evidence" value="ECO:0007669"/>
    <property type="project" value="TreeGrafter"/>
</dbReference>
<dbReference type="GO" id="GO:0005634">
    <property type="term" value="C:nucleus"/>
    <property type="evidence" value="ECO:0007669"/>
    <property type="project" value="TreeGrafter"/>
</dbReference>
<protein>
    <recommendedName>
        <fullName evidence="2">DDE-1 domain-containing protein</fullName>
    </recommendedName>
</protein>
<dbReference type="EMBL" id="BDGG01000007">
    <property type="protein sequence ID" value="GAV01650.1"/>
    <property type="molecule type" value="Genomic_DNA"/>
</dbReference>
<reference evidence="3 4" key="1">
    <citation type="journal article" date="2016" name="Nat. Commun.">
        <title>Extremotolerant tardigrade genome and improved radiotolerance of human cultured cells by tardigrade-unique protein.</title>
        <authorList>
            <person name="Hashimoto T."/>
            <person name="Horikawa D.D."/>
            <person name="Saito Y."/>
            <person name="Kuwahara H."/>
            <person name="Kozuka-Hata H."/>
            <person name="Shin-I T."/>
            <person name="Minakuchi Y."/>
            <person name="Ohishi K."/>
            <person name="Motoyama A."/>
            <person name="Aizu T."/>
            <person name="Enomoto A."/>
            <person name="Kondo K."/>
            <person name="Tanaka S."/>
            <person name="Hara Y."/>
            <person name="Koshikawa S."/>
            <person name="Sagara H."/>
            <person name="Miura T."/>
            <person name="Yokobori S."/>
            <person name="Miyagawa K."/>
            <person name="Suzuki Y."/>
            <person name="Kubo T."/>
            <person name="Oyama M."/>
            <person name="Kohara Y."/>
            <person name="Fujiyama A."/>
            <person name="Arakawa K."/>
            <person name="Katayama T."/>
            <person name="Toyoda A."/>
            <person name="Kunieda T."/>
        </authorList>
    </citation>
    <scope>NUCLEOTIDE SEQUENCE [LARGE SCALE GENOMIC DNA]</scope>
    <source>
        <strain evidence="3 4">YOKOZUNA-1</strain>
    </source>
</reference>
<dbReference type="STRING" id="947166.A0A1D1VJ70"/>
<accession>A0A1D1VJ70</accession>
<keyword evidence="4" id="KW-1185">Reference proteome</keyword>
<dbReference type="OrthoDB" id="5979489at2759"/>
<feature type="domain" description="DDE-1" evidence="2">
    <location>
        <begin position="119"/>
        <end position="252"/>
    </location>
</feature>
<dbReference type="Proteomes" id="UP000186922">
    <property type="component" value="Unassembled WGS sequence"/>
</dbReference>
<feature type="compositionally biased region" description="Low complexity" evidence="1">
    <location>
        <begin position="428"/>
        <end position="437"/>
    </location>
</feature>
<dbReference type="InterPro" id="IPR004875">
    <property type="entry name" value="DDE_SF_endonuclease_dom"/>
</dbReference>
<dbReference type="PANTHER" id="PTHR19303:SF57">
    <property type="entry name" value="HTH CENPB-TYPE DOMAIN-CONTAINING PROTEIN"/>
    <property type="match status" value="1"/>
</dbReference>
<name>A0A1D1VJ70_RAMVA</name>
<feature type="region of interest" description="Disordered" evidence="1">
    <location>
        <begin position="428"/>
        <end position="470"/>
    </location>
</feature>
<comment type="caution">
    <text evidence="3">The sequence shown here is derived from an EMBL/GenBank/DDBJ whole genome shotgun (WGS) entry which is preliminary data.</text>
</comment>
<proteinExistence type="predicted"/>
<dbReference type="Pfam" id="PF03184">
    <property type="entry name" value="DDE_1"/>
    <property type="match status" value="1"/>
</dbReference>
<evidence type="ECO:0000313" key="3">
    <source>
        <dbReference type="EMBL" id="GAV01650.1"/>
    </source>
</evidence>
<dbReference type="AlphaFoldDB" id="A0A1D1VJ70"/>
<evidence type="ECO:0000313" key="4">
    <source>
        <dbReference type="Proteomes" id="UP000186922"/>
    </source>
</evidence>
<organism evidence="3 4">
    <name type="scientific">Ramazzottius varieornatus</name>
    <name type="common">Water bear</name>
    <name type="synonym">Tardigrade</name>
    <dbReference type="NCBI Taxonomy" id="947166"/>
    <lineage>
        <taxon>Eukaryota</taxon>
        <taxon>Metazoa</taxon>
        <taxon>Ecdysozoa</taxon>
        <taxon>Tardigrada</taxon>
        <taxon>Eutardigrada</taxon>
        <taxon>Parachela</taxon>
        <taxon>Hypsibioidea</taxon>
        <taxon>Ramazzottiidae</taxon>
        <taxon>Ramazzottius</taxon>
    </lineage>
</organism>
<dbReference type="InterPro" id="IPR050863">
    <property type="entry name" value="CenT-Element_Derived"/>
</dbReference>